<feature type="compositionally biased region" description="Polar residues" evidence="1">
    <location>
        <begin position="41"/>
        <end position="56"/>
    </location>
</feature>
<feature type="chain" id="PRO_5035286776" evidence="2">
    <location>
        <begin position="21"/>
        <end position="137"/>
    </location>
</feature>
<feature type="compositionally biased region" description="Basic and acidic residues" evidence="1">
    <location>
        <begin position="98"/>
        <end position="119"/>
    </location>
</feature>
<feature type="region of interest" description="Disordered" evidence="1">
    <location>
        <begin position="98"/>
        <end position="137"/>
    </location>
</feature>
<proteinExistence type="predicted"/>
<evidence type="ECO:0000313" key="4">
    <source>
        <dbReference type="Proteomes" id="UP000708208"/>
    </source>
</evidence>
<organism evidence="3 4">
    <name type="scientific">Allacma fusca</name>
    <dbReference type="NCBI Taxonomy" id="39272"/>
    <lineage>
        <taxon>Eukaryota</taxon>
        <taxon>Metazoa</taxon>
        <taxon>Ecdysozoa</taxon>
        <taxon>Arthropoda</taxon>
        <taxon>Hexapoda</taxon>
        <taxon>Collembola</taxon>
        <taxon>Symphypleona</taxon>
        <taxon>Sminthuridae</taxon>
        <taxon>Allacma</taxon>
    </lineage>
</organism>
<feature type="region of interest" description="Disordered" evidence="1">
    <location>
        <begin position="27"/>
        <end position="56"/>
    </location>
</feature>
<protein>
    <submittedName>
        <fullName evidence="3">Uncharacterized protein</fullName>
    </submittedName>
</protein>
<evidence type="ECO:0000256" key="2">
    <source>
        <dbReference type="SAM" id="SignalP"/>
    </source>
</evidence>
<comment type="caution">
    <text evidence="3">The sequence shown here is derived from an EMBL/GenBank/DDBJ whole genome shotgun (WGS) entry which is preliminary data.</text>
</comment>
<keyword evidence="2" id="KW-0732">Signal</keyword>
<dbReference type="Proteomes" id="UP000708208">
    <property type="component" value="Unassembled WGS sequence"/>
</dbReference>
<evidence type="ECO:0000313" key="3">
    <source>
        <dbReference type="EMBL" id="CAG7728071.1"/>
    </source>
</evidence>
<name>A0A8J2K4X8_9HEXA</name>
<evidence type="ECO:0000256" key="1">
    <source>
        <dbReference type="SAM" id="MobiDB-lite"/>
    </source>
</evidence>
<feature type="signal peptide" evidence="2">
    <location>
        <begin position="1"/>
        <end position="20"/>
    </location>
</feature>
<dbReference type="EMBL" id="CAJVCH010158127">
    <property type="protein sequence ID" value="CAG7728071.1"/>
    <property type="molecule type" value="Genomic_DNA"/>
</dbReference>
<accession>A0A8J2K4X8</accession>
<sequence>MDYKTALVLLTLSLLQVTVCHHQTRAEDAGGVSKGDLPGASSANLTDKAGINSTDSSVHLNKTIEANGNTTDTGILSKVKHSLESFACTIGLSSECHAAEGDEKAGETKKEETKVEGRSDISSNNSTTSNTTTPASS</sequence>
<dbReference type="AlphaFoldDB" id="A0A8J2K4X8"/>
<keyword evidence="4" id="KW-1185">Reference proteome</keyword>
<reference evidence="3" key="1">
    <citation type="submission" date="2021-06" db="EMBL/GenBank/DDBJ databases">
        <authorList>
            <person name="Hodson N. C."/>
            <person name="Mongue J. A."/>
            <person name="Jaron S. K."/>
        </authorList>
    </citation>
    <scope>NUCLEOTIDE SEQUENCE</scope>
</reference>
<feature type="compositionally biased region" description="Low complexity" evidence="1">
    <location>
        <begin position="122"/>
        <end position="137"/>
    </location>
</feature>
<gene>
    <name evidence="3" type="ORF">AFUS01_LOCUS16880</name>
</gene>